<comment type="caution">
    <text evidence="5">The sequence shown here is derived from an EMBL/GenBank/DDBJ whole genome shotgun (WGS) entry which is preliminary data.</text>
</comment>
<dbReference type="InterPro" id="IPR001343">
    <property type="entry name" value="Hemolysn_Ca-bd"/>
</dbReference>
<evidence type="ECO:0000313" key="5">
    <source>
        <dbReference type="EMBL" id="OKH24681.1"/>
    </source>
</evidence>
<dbReference type="PANTHER" id="PTHR23221:SF7">
    <property type="entry name" value="PHOSPHATIDYLINOSITOL-GLYCAN-SPECIFIC PHOSPHOLIPASE D"/>
    <property type="match status" value="1"/>
</dbReference>
<dbReference type="PROSITE" id="PS51470">
    <property type="entry name" value="FG_GAP"/>
    <property type="match status" value="2"/>
</dbReference>
<dbReference type="PRINTS" id="PR00313">
    <property type="entry name" value="CABNDNGRPT"/>
</dbReference>
<dbReference type="InterPro" id="IPR013519">
    <property type="entry name" value="Int_alpha_beta-p"/>
</dbReference>
<dbReference type="InterPro" id="IPR000413">
    <property type="entry name" value="Integrin_alpha"/>
</dbReference>
<dbReference type="EMBL" id="MRCC01000012">
    <property type="protein sequence ID" value="OKH24681.1"/>
    <property type="molecule type" value="Genomic_DNA"/>
</dbReference>
<organism evidence="5 6">
    <name type="scientific">Chroogloeocystis siderophila 5.2 s.c.1</name>
    <dbReference type="NCBI Taxonomy" id="247279"/>
    <lineage>
        <taxon>Bacteria</taxon>
        <taxon>Bacillati</taxon>
        <taxon>Cyanobacteriota</taxon>
        <taxon>Cyanophyceae</taxon>
        <taxon>Oscillatoriophycideae</taxon>
        <taxon>Chroococcales</taxon>
        <taxon>Chroococcaceae</taxon>
        <taxon>Chroogloeocystis</taxon>
    </lineage>
</organism>
<dbReference type="SUPFAM" id="SSF69318">
    <property type="entry name" value="Integrin alpha N-terminal domain"/>
    <property type="match status" value="1"/>
</dbReference>
<dbReference type="Pfam" id="PF00353">
    <property type="entry name" value="HemolysinCabind"/>
    <property type="match status" value="6"/>
</dbReference>
<dbReference type="STRING" id="247279.NIES1031_15375"/>
<dbReference type="SUPFAM" id="SSF51120">
    <property type="entry name" value="beta-Roll"/>
    <property type="match status" value="4"/>
</dbReference>
<proteinExistence type="predicted"/>
<evidence type="ECO:0000313" key="6">
    <source>
        <dbReference type="Proteomes" id="UP000185984"/>
    </source>
</evidence>
<dbReference type="RefSeq" id="WP_073550406.1">
    <property type="nucleotide sequence ID" value="NZ_CAWMVK010000004.1"/>
</dbReference>
<keyword evidence="2" id="KW-0677">Repeat</keyword>
<dbReference type="OrthoDB" id="416366at2"/>
<sequence>MAIIKGTSGNDTLVGTQFADILLGFAGNDLLLGKGGNDLLDGGKGIDTLNGGAGNDTYIIDNINDFIIEAVNGGYDTVKSSQSYTLTSNLERLELTGIAATNGTGNNLNNVIIGNNANNILRGGRGNDNLNGKAGVDIIYGGDGNDTLSGSDVDNNRYYFYTFGDRATDILYGGDGNDTYILAELDVIREEANAGIDTVTSYINYTLGDNLENLTLAEPLGDRNLSGTGNNLNNTIIGNSFKNVLRGLAGNDSLNGGAGADTLIGTDGTIDKDTLTGGRGRDTFILGTNNRVFYDDNNPTTPGFADYALITDLNFSEDQIRLNGKRSDYLLLNSPTGMPAGTAIFRQKSGEPNELIAIIQSSTTLNLIGTYFKFTDDEIDVSTSLNGCNGFTISSFGISSDYIFAAGSVSSAGDINGDGFADVLIGAPGANQFAGASYVVFGKPNEFSAKVNLTALNGNNGFVINGINALDFLGGVSSAGDVNGDGFADILLGAGGASPNGQTNAGESYIVFGTGGFGASLNLATLNGNNGFILEGINAFDGASTVSDAGDINGDGFADILIGARNADPNGQSSAGQSYVVFGTGEFNARVNLATLNGSNGFAINGIFPEDYSGASVSSAGDINGDGFADILIGAPGANEAGQSYVVFGKPGGFNAQVNLATLNGSNGFAINGIKLGDASGGSVSNAGDVNGDGFDDIIIGARGADPNNESGAGQSYVVFGKRGGFDASINLAALNGSNGFIINGINQYNYSGINVSSAGDVNSDGFDDLIIGTGSPYLSRDRVTANGVGESYVIFGKAGGFGASFDLSDLNGLNGFVLKGISTDNGSTTAVSSAGDVNGDGFDDLILGSSTLEESYVVFGRDFTNKVNRLGTPGDDLLIGTNGNDILIGGLGNDTLRGGRGSDVLYGGAGDDVLIFGPQNHRMDGGSGIDTLAIEVSNMTMDLTAIPRNRITGIEIIDLTGTGNNSLKLDRWNVLNLSDTKNQLIVKGNVGDRITSTQQGWLSGGTITLDGITYNQFTAGAATLLVDTEITQTIS</sequence>
<keyword evidence="4" id="KW-0325">Glycoprotein</keyword>
<gene>
    <name evidence="5" type="ORF">NIES1031_15375</name>
</gene>
<dbReference type="Proteomes" id="UP000185984">
    <property type="component" value="Unassembled WGS sequence"/>
</dbReference>
<keyword evidence="6" id="KW-1185">Reference proteome</keyword>
<dbReference type="Gene3D" id="2.130.10.130">
    <property type="entry name" value="Integrin alpha, N-terminal"/>
    <property type="match status" value="4"/>
</dbReference>
<dbReference type="AlphaFoldDB" id="A0A1U7HMA1"/>
<evidence type="ECO:0000256" key="1">
    <source>
        <dbReference type="ARBA" id="ARBA00022729"/>
    </source>
</evidence>
<dbReference type="GO" id="GO:0008305">
    <property type="term" value="C:integrin complex"/>
    <property type="evidence" value="ECO:0007669"/>
    <property type="project" value="InterPro"/>
</dbReference>
<dbReference type="GO" id="GO:0016787">
    <property type="term" value="F:hydrolase activity"/>
    <property type="evidence" value="ECO:0007669"/>
    <property type="project" value="UniProtKB-KW"/>
</dbReference>
<name>A0A1U7HMA1_9CHRO</name>
<keyword evidence="3" id="KW-0378">Hydrolase</keyword>
<protein>
    <submittedName>
        <fullName evidence="5">Uncharacterized protein</fullName>
    </submittedName>
</protein>
<reference evidence="5 6" key="1">
    <citation type="submission" date="2016-11" db="EMBL/GenBank/DDBJ databases">
        <title>Draft Genome Sequences of Nine Cyanobacterial Strains from Diverse Habitats.</title>
        <authorList>
            <person name="Zhu T."/>
            <person name="Hou S."/>
            <person name="Lu X."/>
            <person name="Hess W.R."/>
        </authorList>
    </citation>
    <scope>NUCLEOTIDE SEQUENCE [LARGE SCALE GENOMIC DNA]</scope>
    <source>
        <strain evidence="5 6">5.2 s.c.1</strain>
    </source>
</reference>
<keyword evidence="1" id="KW-0732">Signal</keyword>
<dbReference type="PANTHER" id="PTHR23221">
    <property type="entry name" value="GLYCOSYLPHOSPHATIDYLINOSITOL PHOSPHOLIPASE D"/>
    <property type="match status" value="1"/>
</dbReference>
<dbReference type="PROSITE" id="PS00330">
    <property type="entry name" value="HEMOLYSIN_CALCIUM"/>
    <property type="match status" value="6"/>
</dbReference>
<evidence type="ECO:0000256" key="3">
    <source>
        <dbReference type="ARBA" id="ARBA00022801"/>
    </source>
</evidence>
<evidence type="ECO:0000256" key="2">
    <source>
        <dbReference type="ARBA" id="ARBA00022737"/>
    </source>
</evidence>
<dbReference type="SMART" id="SM00191">
    <property type="entry name" value="Int_alpha"/>
    <property type="match status" value="7"/>
</dbReference>
<accession>A0A1U7HMA1</accession>
<dbReference type="InterPro" id="IPR018511">
    <property type="entry name" value="Hemolysin-typ_Ca-bd_CS"/>
</dbReference>
<dbReference type="Pfam" id="PF01839">
    <property type="entry name" value="FG-GAP"/>
    <property type="match status" value="7"/>
</dbReference>
<dbReference type="InterPro" id="IPR011049">
    <property type="entry name" value="Serralysin-like_metalloprot_C"/>
</dbReference>
<dbReference type="InterPro" id="IPR013517">
    <property type="entry name" value="FG-GAP"/>
</dbReference>
<dbReference type="GO" id="GO:0007155">
    <property type="term" value="P:cell adhesion"/>
    <property type="evidence" value="ECO:0007669"/>
    <property type="project" value="InterPro"/>
</dbReference>
<dbReference type="GO" id="GO:0005509">
    <property type="term" value="F:calcium ion binding"/>
    <property type="evidence" value="ECO:0007669"/>
    <property type="project" value="InterPro"/>
</dbReference>
<dbReference type="Gene3D" id="2.150.10.10">
    <property type="entry name" value="Serralysin-like metalloprotease, C-terminal"/>
    <property type="match status" value="3"/>
</dbReference>
<evidence type="ECO:0000256" key="4">
    <source>
        <dbReference type="ARBA" id="ARBA00023180"/>
    </source>
</evidence>
<dbReference type="PRINTS" id="PR01185">
    <property type="entry name" value="INTEGRINA"/>
</dbReference>
<dbReference type="InterPro" id="IPR028994">
    <property type="entry name" value="Integrin_alpha_N"/>
</dbReference>